<dbReference type="RefSeq" id="XP_038044718.1">
    <property type="nucleotide sequence ID" value="XM_038188790.1"/>
</dbReference>
<feature type="transmembrane region" description="Helical" evidence="9">
    <location>
        <begin position="195"/>
        <end position="216"/>
    </location>
</feature>
<dbReference type="CDD" id="cd00637">
    <property type="entry name" value="7tm_classA_rhodopsin-like"/>
    <property type="match status" value="1"/>
</dbReference>
<keyword evidence="6 9" id="KW-0472">Membrane</keyword>
<feature type="transmembrane region" description="Helical" evidence="9">
    <location>
        <begin position="304"/>
        <end position="325"/>
    </location>
</feature>
<proteinExistence type="predicted"/>
<name>A0A913YYS5_PATMI</name>
<organism evidence="11 12">
    <name type="scientific">Patiria miniata</name>
    <name type="common">Bat star</name>
    <name type="synonym">Asterina miniata</name>
    <dbReference type="NCBI Taxonomy" id="46514"/>
    <lineage>
        <taxon>Eukaryota</taxon>
        <taxon>Metazoa</taxon>
        <taxon>Echinodermata</taxon>
        <taxon>Eleutherozoa</taxon>
        <taxon>Asterozoa</taxon>
        <taxon>Asteroidea</taxon>
        <taxon>Valvatacea</taxon>
        <taxon>Valvatida</taxon>
        <taxon>Asterinidae</taxon>
        <taxon>Patiria</taxon>
    </lineage>
</organism>
<evidence type="ECO:0000256" key="1">
    <source>
        <dbReference type="ARBA" id="ARBA00004651"/>
    </source>
</evidence>
<evidence type="ECO:0000256" key="5">
    <source>
        <dbReference type="ARBA" id="ARBA00023040"/>
    </source>
</evidence>
<keyword evidence="5" id="KW-0297">G-protein coupled receptor</keyword>
<dbReference type="Proteomes" id="UP000887568">
    <property type="component" value="Unplaced"/>
</dbReference>
<dbReference type="InterPro" id="IPR017452">
    <property type="entry name" value="GPCR_Rhodpsn_7TM"/>
</dbReference>
<evidence type="ECO:0000256" key="8">
    <source>
        <dbReference type="ARBA" id="ARBA00023224"/>
    </source>
</evidence>
<dbReference type="Pfam" id="PF00001">
    <property type="entry name" value="7tm_1"/>
    <property type="match status" value="1"/>
</dbReference>
<keyword evidence="12" id="KW-1185">Reference proteome</keyword>
<evidence type="ECO:0000256" key="4">
    <source>
        <dbReference type="ARBA" id="ARBA00022989"/>
    </source>
</evidence>
<dbReference type="InterPro" id="IPR000276">
    <property type="entry name" value="GPCR_Rhodpsn"/>
</dbReference>
<keyword evidence="3 9" id="KW-0812">Transmembrane</keyword>
<dbReference type="PRINTS" id="PR00237">
    <property type="entry name" value="GPCRRHODOPSN"/>
</dbReference>
<keyword evidence="8" id="KW-0807">Transducer</keyword>
<feature type="transmembrane region" description="Helical" evidence="9">
    <location>
        <begin position="278"/>
        <end position="298"/>
    </location>
</feature>
<keyword evidence="4 9" id="KW-1133">Transmembrane helix</keyword>
<dbReference type="SMART" id="SM01381">
    <property type="entry name" value="7TM_GPCR_Srsx"/>
    <property type="match status" value="1"/>
</dbReference>
<keyword evidence="2" id="KW-1003">Cell membrane</keyword>
<comment type="subcellular location">
    <subcellularLocation>
        <location evidence="1">Cell membrane</location>
        <topology evidence="1">Multi-pass membrane protein</topology>
    </subcellularLocation>
</comment>
<feature type="domain" description="G-protein coupled receptors family 1 profile" evidence="10">
    <location>
        <begin position="45"/>
        <end position="323"/>
    </location>
</feature>
<dbReference type="PANTHER" id="PTHR24228">
    <property type="entry name" value="B2 BRADYKININ RECEPTOR/ANGIOTENSIN II RECEPTOR"/>
    <property type="match status" value="1"/>
</dbReference>
<feature type="transmembrane region" description="Helical" evidence="9">
    <location>
        <begin position="103"/>
        <end position="125"/>
    </location>
</feature>
<sequence length="368" mass="41280">MDDEYDEIEYNSTDDSEEAFEFSDYTQRVIVAVLYLIIALLGIVGNTLVIQAVLLSRKLRTATNAFVVSLSVADLLTCLVVPWDAAAMLGMDGPPFGEWVCSVVAVVQSTTIGCSTYTLAAIGLQRLLLITRPVTTYQAIYSQRKIAACMVVTWLIPFLLTLLPPLFGVGEVGYNRKYHHCGFSSSHERSNDYDLIIAGGLYPLPLITIIVCYALIWRHLRRHAERVTSKAEEPADSATMNLSTVSESVATLRRSPTRQGSLDPARVKRSQNEITKNMFYIVCAFLLCLTPFAICLFYDDSDPFLPYAAAFLVFNSCVNPIIYATKHRDFKTVFRCILRRKWDSIPEPSDFLKAMRRKKCCNRGGLYA</sequence>
<dbReference type="PROSITE" id="PS50262">
    <property type="entry name" value="G_PROTEIN_RECEP_F1_2"/>
    <property type="match status" value="1"/>
</dbReference>
<feature type="transmembrane region" description="Helical" evidence="9">
    <location>
        <begin position="29"/>
        <end position="55"/>
    </location>
</feature>
<dbReference type="GO" id="GO:0005886">
    <property type="term" value="C:plasma membrane"/>
    <property type="evidence" value="ECO:0007669"/>
    <property type="project" value="UniProtKB-SubCell"/>
</dbReference>
<evidence type="ECO:0000259" key="10">
    <source>
        <dbReference type="PROSITE" id="PS50262"/>
    </source>
</evidence>
<keyword evidence="7" id="KW-0675">Receptor</keyword>
<evidence type="ECO:0000313" key="12">
    <source>
        <dbReference type="Proteomes" id="UP000887568"/>
    </source>
</evidence>
<reference evidence="11" key="1">
    <citation type="submission" date="2022-11" db="UniProtKB">
        <authorList>
            <consortium name="EnsemblMetazoa"/>
        </authorList>
    </citation>
    <scope>IDENTIFICATION</scope>
</reference>
<dbReference type="AlphaFoldDB" id="A0A913YYS5"/>
<dbReference type="EnsemblMetazoa" id="XM_038188790.1">
    <property type="protein sequence ID" value="XP_038044718.1"/>
    <property type="gene ID" value="LOC119719361"/>
</dbReference>
<dbReference type="GO" id="GO:0004930">
    <property type="term" value="F:G protein-coupled receptor activity"/>
    <property type="evidence" value="ECO:0007669"/>
    <property type="project" value="UniProtKB-KW"/>
</dbReference>
<dbReference type="GeneID" id="119719361"/>
<feature type="transmembrane region" description="Helical" evidence="9">
    <location>
        <begin position="146"/>
        <end position="167"/>
    </location>
</feature>
<accession>A0A913YYS5</accession>
<feature type="transmembrane region" description="Helical" evidence="9">
    <location>
        <begin position="62"/>
        <end position="83"/>
    </location>
</feature>
<dbReference type="Gene3D" id="1.20.1070.10">
    <property type="entry name" value="Rhodopsin 7-helix transmembrane proteins"/>
    <property type="match status" value="1"/>
</dbReference>
<evidence type="ECO:0000313" key="11">
    <source>
        <dbReference type="EnsemblMetazoa" id="XP_038044718.1"/>
    </source>
</evidence>
<dbReference type="PANTHER" id="PTHR24228:SF72">
    <property type="entry name" value="G-PROTEIN COUPLED RECEPTORS FAMILY 1 PROFILE DOMAIN-CONTAINING PROTEIN"/>
    <property type="match status" value="1"/>
</dbReference>
<dbReference type="OMA" id="EHEDAHI"/>
<protein>
    <recommendedName>
        <fullName evidence="10">G-protein coupled receptors family 1 profile domain-containing protein</fullName>
    </recommendedName>
</protein>
<evidence type="ECO:0000256" key="7">
    <source>
        <dbReference type="ARBA" id="ARBA00023170"/>
    </source>
</evidence>
<evidence type="ECO:0000256" key="6">
    <source>
        <dbReference type="ARBA" id="ARBA00023136"/>
    </source>
</evidence>
<evidence type="ECO:0000256" key="2">
    <source>
        <dbReference type="ARBA" id="ARBA00022475"/>
    </source>
</evidence>
<evidence type="ECO:0000256" key="3">
    <source>
        <dbReference type="ARBA" id="ARBA00022692"/>
    </source>
</evidence>
<dbReference type="OrthoDB" id="6416613at2759"/>
<dbReference type="SUPFAM" id="SSF81321">
    <property type="entry name" value="Family A G protein-coupled receptor-like"/>
    <property type="match status" value="1"/>
</dbReference>
<evidence type="ECO:0000256" key="9">
    <source>
        <dbReference type="SAM" id="Phobius"/>
    </source>
</evidence>